<evidence type="ECO:0000313" key="3">
    <source>
        <dbReference type="EMBL" id="GJU08859.1"/>
    </source>
</evidence>
<reference evidence="3" key="1">
    <citation type="journal article" date="2022" name="Int. J. Mol. Sci.">
        <title>Draft Genome of Tanacetum Coccineum: Genomic Comparison of Closely Related Tanacetum-Family Plants.</title>
        <authorList>
            <person name="Yamashiro T."/>
            <person name="Shiraishi A."/>
            <person name="Nakayama K."/>
            <person name="Satake H."/>
        </authorList>
    </citation>
    <scope>NUCLEOTIDE SEQUENCE</scope>
</reference>
<reference evidence="3" key="2">
    <citation type="submission" date="2022-01" db="EMBL/GenBank/DDBJ databases">
        <authorList>
            <person name="Yamashiro T."/>
            <person name="Shiraishi A."/>
            <person name="Satake H."/>
            <person name="Nakayama K."/>
        </authorList>
    </citation>
    <scope>NUCLEOTIDE SEQUENCE</scope>
</reference>
<dbReference type="Proteomes" id="UP001151760">
    <property type="component" value="Unassembled WGS sequence"/>
</dbReference>
<gene>
    <name evidence="3" type="ORF">Tco_1125289</name>
</gene>
<accession>A0ABQ5J8L1</accession>
<dbReference type="InterPro" id="IPR013103">
    <property type="entry name" value="RVT_2"/>
</dbReference>
<dbReference type="EMBL" id="BQNB010021674">
    <property type="protein sequence ID" value="GJU08859.1"/>
    <property type="molecule type" value="Genomic_DNA"/>
</dbReference>
<dbReference type="Pfam" id="PF07727">
    <property type="entry name" value="RVT_2"/>
    <property type="match status" value="1"/>
</dbReference>
<evidence type="ECO:0000259" key="2">
    <source>
        <dbReference type="Pfam" id="PF07727"/>
    </source>
</evidence>
<evidence type="ECO:0000313" key="4">
    <source>
        <dbReference type="Proteomes" id="UP001151760"/>
    </source>
</evidence>
<protein>
    <submittedName>
        <fullName evidence="3">Ribonuclease H-like domain-containing protein</fullName>
    </submittedName>
</protein>
<evidence type="ECO:0000256" key="1">
    <source>
        <dbReference type="SAM" id="MobiDB-lite"/>
    </source>
</evidence>
<organism evidence="3 4">
    <name type="scientific">Tanacetum coccineum</name>
    <dbReference type="NCBI Taxonomy" id="301880"/>
    <lineage>
        <taxon>Eukaryota</taxon>
        <taxon>Viridiplantae</taxon>
        <taxon>Streptophyta</taxon>
        <taxon>Embryophyta</taxon>
        <taxon>Tracheophyta</taxon>
        <taxon>Spermatophyta</taxon>
        <taxon>Magnoliopsida</taxon>
        <taxon>eudicotyledons</taxon>
        <taxon>Gunneridae</taxon>
        <taxon>Pentapetalae</taxon>
        <taxon>asterids</taxon>
        <taxon>campanulids</taxon>
        <taxon>Asterales</taxon>
        <taxon>Asteraceae</taxon>
        <taxon>Asteroideae</taxon>
        <taxon>Anthemideae</taxon>
        <taxon>Anthemidinae</taxon>
        <taxon>Tanacetum</taxon>
    </lineage>
</organism>
<comment type="caution">
    <text evidence="3">The sequence shown here is derived from an EMBL/GenBank/DDBJ whole genome shotgun (WGS) entry which is preliminary data.</text>
</comment>
<proteinExistence type="predicted"/>
<feature type="region of interest" description="Disordered" evidence="1">
    <location>
        <begin position="1"/>
        <end position="30"/>
    </location>
</feature>
<feature type="domain" description="Reverse transcriptase Ty1/copia-type" evidence="2">
    <location>
        <begin position="147"/>
        <end position="248"/>
    </location>
</feature>
<keyword evidence="4" id="KW-1185">Reference proteome</keyword>
<feature type="compositionally biased region" description="Polar residues" evidence="1">
    <location>
        <begin position="12"/>
        <end position="30"/>
    </location>
</feature>
<name>A0ABQ5J8L1_9ASTR</name>
<sequence length="253" mass="28385">MMDLPLPPGHSLGSSENSTRFSSPSDLANHISSSSEMEGIHHHPTTGIFSESTYDVYLGGSVTNLAPTIAVDPVPTKRVHTVHPISQIIGDITSPVLTRGTLEEIQVWRDCSAGYVHVFSFKLEHHTDIPLSYAREMQQYVIRMLLKLVTLPEGKTTIGTKWILKNKRDARGIVVRNKARLVAQGHRQEEGIDYDDVFAPVARIEAIRLFLAFASYMGFMVYQMDVKSAFLYGEIDEEVYVTQPKGFEDPFYP</sequence>